<evidence type="ECO:0000313" key="2">
    <source>
        <dbReference type="EMBL" id="MYL64255.1"/>
    </source>
</evidence>
<comment type="caution">
    <text evidence="2">The sequence shown here is derived from an EMBL/GenBank/DDBJ whole genome shotgun (WGS) entry which is preliminary data.</text>
</comment>
<dbReference type="Gene3D" id="3.40.30.10">
    <property type="entry name" value="Glutaredoxin"/>
    <property type="match status" value="1"/>
</dbReference>
<dbReference type="SUPFAM" id="SSF48208">
    <property type="entry name" value="Six-hairpin glycosidases"/>
    <property type="match status" value="1"/>
</dbReference>
<feature type="domain" description="Spermatogenesis-associated protein 20-like TRX" evidence="1">
    <location>
        <begin position="14"/>
        <end position="175"/>
    </location>
</feature>
<dbReference type="InterPro" id="IPR008928">
    <property type="entry name" value="6-hairpin_glycosidase_sf"/>
</dbReference>
<sequence>MEGDKVNNIDQPHENKLIHEKSPYLLQHAHNPVDWYPWGEEAFEKAKRENKPVLVSIGYSTCHWCHVMERESFEDEETAKLLNDRFVAIKVDREERPDIDSIYMKVCQGLTGQGGWPLNVFVTPDQKPFYAGTYFPKESRYNLPGFKDAIMQLYQQYNENPERITGIGDKITASLQERMNAEGGELTEEPLHKALEQMQNSFDTIFGGFGQSPKFPSPHMLMYLLRYYRQYNQDLALTMVTRTLDAMANGGIYDHVGFGFARYAVDQEWLVPHFEKMLYDNAMLALTYTEAFQVTGNERYKQVACEILEYVQRDMTGNDGGFYSAEDADSEGEEGKFYVWTKEEVHTILGEELGSLYSEVYDITARGNFEGKNIPNLIKTDLSKIAKSFNLSEEDVQTQLETARKKLYAEREKRVHPYKDDKILTSWNMLMIAAFAKAGRAFQQIEYTQLAEKSYRFIEENMLIDGRLMARYRDGEVKFKAYHDDYAYGLWALNELYESTYNPQYLIKAKKLTDDMYELFWDESSGGFYLYGHDADQLIARPKDVHDGALPSGNSVAVLQLLRLSKLTGEMKYDEWANRMFTAFSGDVSSYSSGHAYFLMSKLYARSSSKEVVIVGSNRDHNKERLIQFLQQNFLPELTVMSIEDPTELTEAAPFAANFEKTNETTIYICENFSCSLPETDVDNVMKELQK</sequence>
<dbReference type="GO" id="GO:0005975">
    <property type="term" value="P:carbohydrate metabolic process"/>
    <property type="evidence" value="ECO:0007669"/>
    <property type="project" value="InterPro"/>
</dbReference>
<dbReference type="Pfam" id="PF03190">
    <property type="entry name" value="Thioredox_DsbH"/>
    <property type="match status" value="1"/>
</dbReference>
<dbReference type="SUPFAM" id="SSF52833">
    <property type="entry name" value="Thioredoxin-like"/>
    <property type="match status" value="1"/>
</dbReference>
<dbReference type="AlphaFoldDB" id="A0A845F0L5"/>
<organism evidence="2 3">
    <name type="scientific">Guptibacillus hwajinpoensis</name>
    <dbReference type="NCBI Taxonomy" id="208199"/>
    <lineage>
        <taxon>Bacteria</taxon>
        <taxon>Bacillati</taxon>
        <taxon>Bacillota</taxon>
        <taxon>Bacilli</taxon>
        <taxon>Bacillales</taxon>
        <taxon>Guptibacillaceae</taxon>
        <taxon>Guptibacillus</taxon>
    </lineage>
</organism>
<dbReference type="InterPro" id="IPR012341">
    <property type="entry name" value="6hp_glycosidase-like_sf"/>
</dbReference>
<dbReference type="EMBL" id="WMEY01000003">
    <property type="protein sequence ID" value="MYL64255.1"/>
    <property type="molecule type" value="Genomic_DNA"/>
</dbReference>
<protein>
    <submittedName>
        <fullName evidence="2">DUF255 domain-containing protein</fullName>
    </submittedName>
</protein>
<evidence type="ECO:0000313" key="3">
    <source>
        <dbReference type="Proteomes" id="UP000447833"/>
    </source>
</evidence>
<name>A0A845F0L5_9BACL</name>
<dbReference type="Proteomes" id="UP000447833">
    <property type="component" value="Unassembled WGS sequence"/>
</dbReference>
<dbReference type="PANTHER" id="PTHR42899:SF1">
    <property type="entry name" value="SPERMATOGENESIS-ASSOCIATED PROTEIN 20"/>
    <property type="match status" value="1"/>
</dbReference>
<dbReference type="PANTHER" id="PTHR42899">
    <property type="entry name" value="SPERMATOGENESIS-ASSOCIATED PROTEIN 20"/>
    <property type="match status" value="1"/>
</dbReference>
<dbReference type="PIRSF" id="PIRSF006402">
    <property type="entry name" value="UCP006402_thioredoxin"/>
    <property type="match status" value="1"/>
</dbReference>
<dbReference type="InterPro" id="IPR004879">
    <property type="entry name" value="Ssp411-like_TRX"/>
</dbReference>
<dbReference type="InterPro" id="IPR036249">
    <property type="entry name" value="Thioredoxin-like_sf"/>
</dbReference>
<accession>A0A845F0L5</accession>
<dbReference type="Gene3D" id="1.50.10.10">
    <property type="match status" value="2"/>
</dbReference>
<dbReference type="CDD" id="cd02955">
    <property type="entry name" value="SSP411"/>
    <property type="match status" value="1"/>
</dbReference>
<proteinExistence type="predicted"/>
<evidence type="ECO:0000259" key="1">
    <source>
        <dbReference type="Pfam" id="PF03190"/>
    </source>
</evidence>
<gene>
    <name evidence="2" type="ORF">GLW07_12930</name>
</gene>
<reference evidence="2 3" key="1">
    <citation type="submission" date="2019-11" db="EMBL/GenBank/DDBJ databases">
        <title>Genome sequences of 17 halophilic strains isolated from different environments.</title>
        <authorList>
            <person name="Furrow R.E."/>
        </authorList>
    </citation>
    <scope>NUCLEOTIDE SEQUENCE [LARGE SCALE GENOMIC DNA]</scope>
    <source>
        <strain evidence="2 3">22506_14_FS</strain>
    </source>
</reference>
<dbReference type="InterPro" id="IPR024705">
    <property type="entry name" value="Ssp411"/>
</dbReference>